<dbReference type="Pfam" id="PF18998">
    <property type="entry name" value="Flg_new_2"/>
    <property type="match status" value="1"/>
</dbReference>
<comment type="subcellular location">
    <subcellularLocation>
        <location evidence="1">Cell envelope</location>
    </subcellularLocation>
</comment>
<feature type="domain" description="Bacterial repeat" evidence="5">
    <location>
        <begin position="165"/>
        <end position="231"/>
    </location>
</feature>
<evidence type="ECO:0000313" key="7">
    <source>
        <dbReference type="Proteomes" id="UP000461585"/>
    </source>
</evidence>
<dbReference type="InterPro" id="IPR042229">
    <property type="entry name" value="Listeria/Bacterioides_rpt_sf"/>
</dbReference>
<feature type="compositionally biased region" description="Low complexity" evidence="2">
    <location>
        <begin position="513"/>
        <end position="522"/>
    </location>
</feature>
<feature type="compositionally biased region" description="Acidic residues" evidence="2">
    <location>
        <begin position="523"/>
        <end position="536"/>
    </location>
</feature>
<dbReference type="NCBIfam" id="TIGR02543">
    <property type="entry name" value="List_Bact_rpt"/>
    <property type="match status" value="1"/>
</dbReference>
<feature type="signal peptide" evidence="4">
    <location>
        <begin position="1"/>
        <end position="25"/>
    </location>
</feature>
<evidence type="ECO:0000313" key="6">
    <source>
        <dbReference type="EMBL" id="NDL66998.1"/>
    </source>
</evidence>
<keyword evidence="3" id="KW-0472">Membrane</keyword>
<feature type="transmembrane region" description="Helical" evidence="3">
    <location>
        <begin position="569"/>
        <end position="586"/>
    </location>
</feature>
<dbReference type="GO" id="GO:0030313">
    <property type="term" value="C:cell envelope"/>
    <property type="evidence" value="ECO:0007669"/>
    <property type="project" value="UniProtKB-SubCell"/>
</dbReference>
<evidence type="ECO:0000256" key="1">
    <source>
        <dbReference type="ARBA" id="ARBA00004196"/>
    </source>
</evidence>
<gene>
    <name evidence="6" type="ORF">GXN74_04455</name>
</gene>
<dbReference type="NCBIfam" id="TIGR01167">
    <property type="entry name" value="LPXTG_anchor"/>
    <property type="match status" value="1"/>
</dbReference>
<dbReference type="Pfam" id="PF09479">
    <property type="entry name" value="Flg_new"/>
    <property type="match status" value="3"/>
</dbReference>
<name>A0A7X5HUP1_9FIRM</name>
<evidence type="ECO:0000259" key="5">
    <source>
        <dbReference type="Pfam" id="PF18998"/>
    </source>
</evidence>
<evidence type="ECO:0000256" key="3">
    <source>
        <dbReference type="SAM" id="Phobius"/>
    </source>
</evidence>
<keyword evidence="3" id="KW-1133">Transmembrane helix</keyword>
<dbReference type="Proteomes" id="UP000461585">
    <property type="component" value="Unassembled WGS sequence"/>
</dbReference>
<proteinExistence type="predicted"/>
<evidence type="ECO:0000256" key="2">
    <source>
        <dbReference type="SAM" id="MobiDB-lite"/>
    </source>
</evidence>
<feature type="compositionally biased region" description="Polar residues" evidence="2">
    <location>
        <begin position="490"/>
        <end position="502"/>
    </location>
</feature>
<sequence length="591" mass="62260">MKKNLRKVLSLLLAVTLMVAASVVAMPEVQALSTYTSDSTILEWSGTSTNKHSTAGVAWVKGDKLYLAVVTTVHNINRVRNADGSEVGASVEYATTSESALKVNGVTVMTIDREDAHKDAAFAVLALDYEDILFPISFDILVGGGAQGAGGHNIYGVTIDGIHIVQYLADAGGAIQGNPVQYIWPGHDTTPVTAVADPGYFFQYWSPDDNPDATRSESNVAANATYTARFGSTPPPTTYPLTYEANGGTGTMTDPASPYGEGTDATVLENAFTAPEGYEFTGWTDSLVEGASYQPGDTITMNGPVTLYALWDEVEDNGGDPPPTTYPLTYEANGGTGTMTDPASPYGEGMDATVLENAFTAPEGYEFTGWTDSLVEGASYQPGDTITMNGPVTLYALWGEVEDNGGDPELATFTLAYDANGGTGTMTDPASPYGEEGSAIVLANTFARSGYSFVGWNTAANGSGVSFNPGDSISMTADIVLYAQWSADRTGSSTSKITTPSTEPEVELPETTIPESPVAVEEPAPEPEPETEETVIEEQPLPEAVEEPELELTVALEQEELPQAGGTPVGLFLGLGTAFLGSGLVLRRKRH</sequence>
<dbReference type="RefSeq" id="WP_162369723.1">
    <property type="nucleotide sequence ID" value="NZ_JAAEEH010000008.1"/>
</dbReference>
<accession>A0A7X5HUP1</accession>
<keyword evidence="7" id="KW-1185">Reference proteome</keyword>
<evidence type="ECO:0000256" key="4">
    <source>
        <dbReference type="SAM" id="SignalP"/>
    </source>
</evidence>
<dbReference type="EMBL" id="JAAEEH010000008">
    <property type="protein sequence ID" value="NDL66998.1"/>
    <property type="molecule type" value="Genomic_DNA"/>
</dbReference>
<dbReference type="InterPro" id="IPR013378">
    <property type="entry name" value="InlB-like_B-rpt"/>
</dbReference>
<comment type="caution">
    <text evidence="6">The sequence shown here is derived from an EMBL/GenBank/DDBJ whole genome shotgun (WGS) entry which is preliminary data.</text>
</comment>
<protein>
    <submittedName>
        <fullName evidence="6">LPXTG cell wall anchor domain-containing protein</fullName>
    </submittedName>
</protein>
<dbReference type="Gene3D" id="2.60.40.4270">
    <property type="entry name" value="Listeria-Bacteroides repeat domain"/>
    <property type="match status" value="3"/>
</dbReference>
<organism evidence="6 7">
    <name type="scientific">Anaerotalea alkaliphila</name>
    <dbReference type="NCBI Taxonomy" id="2662126"/>
    <lineage>
        <taxon>Bacteria</taxon>
        <taxon>Bacillati</taxon>
        <taxon>Bacillota</taxon>
        <taxon>Clostridia</taxon>
        <taxon>Eubacteriales</taxon>
        <taxon>Anaerotalea</taxon>
    </lineage>
</organism>
<dbReference type="InterPro" id="IPR044060">
    <property type="entry name" value="Bacterial_rp_domain"/>
</dbReference>
<keyword evidence="3" id="KW-0812">Transmembrane</keyword>
<feature type="region of interest" description="Disordered" evidence="2">
    <location>
        <begin position="490"/>
        <end position="548"/>
    </location>
</feature>
<keyword evidence="4" id="KW-0732">Signal</keyword>
<feature type="chain" id="PRO_5038336712" evidence="4">
    <location>
        <begin position="26"/>
        <end position="591"/>
    </location>
</feature>
<dbReference type="AlphaFoldDB" id="A0A7X5HUP1"/>
<reference evidence="6 7" key="1">
    <citation type="submission" date="2020-01" db="EMBL/GenBank/DDBJ databases">
        <title>Anaeroalcalibacter tamaniensis gen. nov., sp. nov., moderately halophilic strictly anaerobic fermenter bacterium from mud volcano of Taman peninsula.</title>
        <authorList>
            <person name="Frolova A."/>
            <person name="Merkel A.Y."/>
            <person name="Slobodkin A.I."/>
        </authorList>
    </citation>
    <scope>NUCLEOTIDE SEQUENCE [LARGE SCALE GENOMIC DNA]</scope>
    <source>
        <strain evidence="6 7">F-3ap</strain>
    </source>
</reference>